<gene>
    <name evidence="1" type="ORF">DFR86_11515</name>
</gene>
<reference evidence="1 2" key="1">
    <citation type="submission" date="2018-05" db="EMBL/GenBank/DDBJ databases">
        <title>Complete Genome Sequences of Extremely Thermoacidophilic, Metal-Mobilizing Type-Strain Members of the Archaeal Family Sulfolobaceae: Acidianus brierleyi DSM-1651T, Acidianus sulfidivorans DSM-18786T, Metallosphaera hakonensis DSM-7519T, and Metallosphaera prunae DSM-10039T.</title>
        <authorList>
            <person name="Counts J.A."/>
            <person name="Kelly R.M."/>
        </authorList>
    </citation>
    <scope>NUCLEOTIDE SEQUENCE [LARGE SCALE GENOMIC DNA]</scope>
    <source>
        <strain evidence="1 2">JP7</strain>
    </source>
</reference>
<protein>
    <submittedName>
        <fullName evidence="1">Uncharacterized protein</fullName>
    </submittedName>
</protein>
<sequence>MNVKEIMTIEEKIYIKKIGCLQLLLNENWLNGFSTYGEMLIAVIKCNENVKAYFHQLTSF</sequence>
<dbReference type="Proteomes" id="UP000248410">
    <property type="component" value="Chromosome"/>
</dbReference>
<proteinExistence type="predicted"/>
<evidence type="ECO:0000313" key="2">
    <source>
        <dbReference type="Proteomes" id="UP000248410"/>
    </source>
</evidence>
<organism evidence="1 2">
    <name type="scientific">Acidianus sulfidivorans JP7</name>
    <dbReference type="NCBI Taxonomy" id="619593"/>
    <lineage>
        <taxon>Archaea</taxon>
        <taxon>Thermoproteota</taxon>
        <taxon>Thermoprotei</taxon>
        <taxon>Sulfolobales</taxon>
        <taxon>Sulfolobaceae</taxon>
        <taxon>Acidianus</taxon>
    </lineage>
</organism>
<keyword evidence="2" id="KW-1185">Reference proteome</keyword>
<evidence type="ECO:0000313" key="1">
    <source>
        <dbReference type="EMBL" id="AWR98099.1"/>
    </source>
</evidence>
<dbReference type="EMBL" id="CP029288">
    <property type="protein sequence ID" value="AWR98099.1"/>
    <property type="molecule type" value="Genomic_DNA"/>
</dbReference>
<dbReference type="AlphaFoldDB" id="A0A2U9IPW4"/>
<accession>A0A2U9IPW4</accession>
<name>A0A2U9IPW4_9CREN</name>